<reference evidence="2" key="1">
    <citation type="submission" date="2014-12" db="EMBL/GenBank/DDBJ databases">
        <title>Insight into the proteome of Arion vulgaris.</title>
        <authorList>
            <person name="Aradska J."/>
            <person name="Bulat T."/>
            <person name="Smidak R."/>
            <person name="Sarate P."/>
            <person name="Gangsoo J."/>
            <person name="Sialana F."/>
            <person name="Bilban M."/>
            <person name="Lubec G."/>
        </authorList>
    </citation>
    <scope>NUCLEOTIDE SEQUENCE</scope>
    <source>
        <tissue evidence="2">Skin</tissue>
    </source>
</reference>
<feature type="region of interest" description="Disordered" evidence="1">
    <location>
        <begin position="29"/>
        <end position="60"/>
    </location>
</feature>
<name>A0A0B7ACQ5_9EUPU</name>
<organism evidence="2">
    <name type="scientific">Arion vulgaris</name>
    <dbReference type="NCBI Taxonomy" id="1028688"/>
    <lineage>
        <taxon>Eukaryota</taxon>
        <taxon>Metazoa</taxon>
        <taxon>Spiralia</taxon>
        <taxon>Lophotrochozoa</taxon>
        <taxon>Mollusca</taxon>
        <taxon>Gastropoda</taxon>
        <taxon>Heterobranchia</taxon>
        <taxon>Euthyneura</taxon>
        <taxon>Panpulmonata</taxon>
        <taxon>Eupulmonata</taxon>
        <taxon>Stylommatophora</taxon>
        <taxon>Helicina</taxon>
        <taxon>Arionoidea</taxon>
        <taxon>Arionidae</taxon>
        <taxon>Arion</taxon>
    </lineage>
</organism>
<gene>
    <name evidence="2" type="primary">ORF111982</name>
</gene>
<proteinExistence type="predicted"/>
<dbReference type="EMBL" id="HACG01031939">
    <property type="protein sequence ID" value="CEK78804.1"/>
    <property type="molecule type" value="Transcribed_RNA"/>
</dbReference>
<evidence type="ECO:0000313" key="2">
    <source>
        <dbReference type="EMBL" id="CEK78804.1"/>
    </source>
</evidence>
<accession>A0A0B7ACQ5</accession>
<protein>
    <submittedName>
        <fullName evidence="2">Uncharacterized protein</fullName>
    </submittedName>
</protein>
<sequence>MCSIYLTKKNLADGTNNNEKIEVIRIYRKKRRNQENHYENKHPVNEKNRKVTEKKDSGVD</sequence>
<evidence type="ECO:0000256" key="1">
    <source>
        <dbReference type="SAM" id="MobiDB-lite"/>
    </source>
</evidence>
<dbReference type="AlphaFoldDB" id="A0A0B7ACQ5"/>
<feature type="compositionally biased region" description="Basic and acidic residues" evidence="1">
    <location>
        <begin position="33"/>
        <end position="60"/>
    </location>
</feature>